<gene>
    <name evidence="2" type="ORF">GO608_09605</name>
</gene>
<dbReference type="InterPro" id="IPR039523">
    <property type="entry name" value="RimK-rel_E_lig_ATP-grasp"/>
</dbReference>
<dbReference type="SUPFAM" id="SSF56059">
    <property type="entry name" value="Glutathione synthetase ATP-binding domain-like"/>
    <property type="match status" value="1"/>
</dbReference>
<feature type="domain" description="Alpha-L-glutamate ligase-related protein ATP-grasp" evidence="1">
    <location>
        <begin position="88"/>
        <end position="351"/>
    </location>
</feature>
<keyword evidence="3" id="KW-1185">Reference proteome</keyword>
<comment type="caution">
    <text evidence="2">The sequence shown here is derived from an EMBL/GenBank/DDBJ whole genome shotgun (WGS) entry which is preliminary data.</text>
</comment>
<accession>A0ABX1N2S9</accession>
<protein>
    <recommendedName>
        <fullName evidence="1">Alpha-L-glutamate ligase-related protein ATP-grasp domain-containing protein</fullName>
    </recommendedName>
</protein>
<evidence type="ECO:0000259" key="1">
    <source>
        <dbReference type="Pfam" id="PF14397"/>
    </source>
</evidence>
<name>A0ABX1N2S9_9RHOO</name>
<proteinExistence type="predicted"/>
<reference evidence="2" key="1">
    <citation type="submission" date="2019-12" db="EMBL/GenBank/DDBJ databases">
        <title>Comparative genomics gives insights into the taxonomy of the Azoarcus-Aromatoleum group and reveals separate origins of nif in the plant-associated Azoarcus and non-plant-associated Aromatoleum sub-groups.</title>
        <authorList>
            <person name="Lafos M."/>
            <person name="Maluk M."/>
            <person name="Batista M."/>
            <person name="Junghare M."/>
            <person name="Carmona M."/>
            <person name="Faoro H."/>
            <person name="Cruz L.M."/>
            <person name="Battistoni F."/>
            <person name="De Souza E."/>
            <person name="Pedrosa F."/>
            <person name="Chen W.-M."/>
            <person name="Poole P.S."/>
            <person name="Dixon R.A."/>
            <person name="James E.K."/>
        </authorList>
    </citation>
    <scope>NUCLEOTIDE SEQUENCE</scope>
    <source>
        <strain evidence="2">U120</strain>
    </source>
</reference>
<dbReference type="Pfam" id="PF14397">
    <property type="entry name" value="ATPgrasp_ST"/>
    <property type="match status" value="1"/>
</dbReference>
<organism evidence="2 3">
    <name type="scientific">Aromatoleum buckelii</name>
    <dbReference type="NCBI Taxonomy" id="200254"/>
    <lineage>
        <taxon>Bacteria</taxon>
        <taxon>Pseudomonadati</taxon>
        <taxon>Pseudomonadota</taxon>
        <taxon>Betaproteobacteria</taxon>
        <taxon>Rhodocyclales</taxon>
        <taxon>Rhodocyclaceae</taxon>
        <taxon>Aromatoleum</taxon>
    </lineage>
</organism>
<sequence>MGIARQTIFSIQSLQVGRGRMSAVSQLSNYLRFARANKLETGRSFVQLLRDLSVIVSRGITPSEYYRLSMYEGVPPDYVSVKEYVRIERILNPRQTGVVNFDKWHQYCFFKGLGLPTPEVFGFVSGKRGMLEGRPFSGEAAALFAMLDRHEKPVVIKPFGGGHGHGFDLLIDWSALRETLTLKNKGEVHVSDFLAEVASDPEGLIFQEHIKQHPQLGRFSASAVNTLRVLTVLTKTGDVEFPAVILKMAQGTALVDNVGAGGIASHMDVQNGRLGPGFVWPGKESYERHPESGAPIRGFAVPFWREGLDLAARAHLNLTNARSLGWDVAITEQGPLLLEMNSYVAIPVFQRMGHSVRHGVFKAMLDH</sequence>
<evidence type="ECO:0000313" key="2">
    <source>
        <dbReference type="EMBL" id="NMF93581.1"/>
    </source>
</evidence>
<dbReference type="EMBL" id="WTVH01000015">
    <property type="protein sequence ID" value="NMF93581.1"/>
    <property type="molecule type" value="Genomic_DNA"/>
</dbReference>
<dbReference type="Proteomes" id="UP000601990">
    <property type="component" value="Unassembled WGS sequence"/>
</dbReference>
<evidence type="ECO:0000313" key="3">
    <source>
        <dbReference type="Proteomes" id="UP000601990"/>
    </source>
</evidence>